<keyword evidence="4" id="KW-0233">DNA recombination</keyword>
<evidence type="ECO:0000256" key="2">
    <source>
        <dbReference type="ARBA" id="ARBA00022908"/>
    </source>
</evidence>
<organism evidence="6 7">
    <name type="scientific">Bosea massiliensis</name>
    <dbReference type="NCBI Taxonomy" id="151419"/>
    <lineage>
        <taxon>Bacteria</taxon>
        <taxon>Pseudomonadati</taxon>
        <taxon>Pseudomonadota</taxon>
        <taxon>Alphaproteobacteria</taxon>
        <taxon>Hyphomicrobiales</taxon>
        <taxon>Boseaceae</taxon>
        <taxon>Bosea</taxon>
    </lineage>
</organism>
<dbReference type="Pfam" id="PF13356">
    <property type="entry name" value="Arm-DNA-bind_3"/>
    <property type="match status" value="1"/>
</dbReference>
<proteinExistence type="inferred from homology"/>
<feature type="domain" description="Tyr recombinase" evidence="5">
    <location>
        <begin position="204"/>
        <end position="385"/>
    </location>
</feature>
<dbReference type="InterPro" id="IPR038488">
    <property type="entry name" value="Integrase_DNA-bd_sf"/>
</dbReference>
<dbReference type="InterPro" id="IPR050808">
    <property type="entry name" value="Phage_Integrase"/>
</dbReference>
<dbReference type="InterPro" id="IPR025166">
    <property type="entry name" value="Integrase_DNA_bind_dom"/>
</dbReference>
<sequence>MPRVRLTDRFVAGVKPTAAQTDYFDDVTPGLFLRVSAKRKAWGLLFTRPGDGKRARTTFGTYPEKSLSDARARAILLKDGVSDGVDARQAVQQIKAGPKAETTVEDLTTAFITDRRRRDRRTVDDMERVMKADVVPVIGTVALSHLHRRDLVKVTDAVLNRGAKTQANRVAALLKAMTAWGLDNGYLESDPGHRWKPPSEAKAPRERALTSGEIATLWRALEKADASRWTIEALRLCLITGARQGEVAGMMRSELDLDERLWRIPAERSKNKREHVVPLSNLALSVIEPVLKAHKLPALFPGPRGTPLTNSGVARAVQRSQKAIGLAKWTAHDLRRTAATQMAELGVSPFDIGLVLNHVSTTKASITTSVYARYDYAKEKRAALDLWAERLSAIIAGGSAEVLPLNKSKKRYGISRGKKAAAA</sequence>
<comment type="caution">
    <text evidence="6">The sequence shown here is derived from an EMBL/GenBank/DDBJ whole genome shotgun (WGS) entry which is preliminary data.</text>
</comment>
<name>A0ABW0P5B1_9HYPH</name>
<dbReference type="Gene3D" id="1.10.443.10">
    <property type="entry name" value="Intergrase catalytic core"/>
    <property type="match status" value="1"/>
</dbReference>
<evidence type="ECO:0000256" key="3">
    <source>
        <dbReference type="ARBA" id="ARBA00023125"/>
    </source>
</evidence>
<dbReference type="EMBL" id="JBHSLU010000068">
    <property type="protein sequence ID" value="MFC5507630.1"/>
    <property type="molecule type" value="Genomic_DNA"/>
</dbReference>
<dbReference type="InterPro" id="IPR010998">
    <property type="entry name" value="Integrase_recombinase_N"/>
</dbReference>
<reference evidence="7" key="1">
    <citation type="journal article" date="2019" name="Int. J. Syst. Evol. Microbiol.">
        <title>The Global Catalogue of Microorganisms (GCM) 10K type strain sequencing project: providing services to taxonomists for standard genome sequencing and annotation.</title>
        <authorList>
            <consortium name="The Broad Institute Genomics Platform"/>
            <consortium name="The Broad Institute Genome Sequencing Center for Infectious Disease"/>
            <person name="Wu L."/>
            <person name="Ma J."/>
        </authorList>
    </citation>
    <scope>NUCLEOTIDE SEQUENCE [LARGE SCALE GENOMIC DNA]</scope>
    <source>
        <strain evidence="7">CCUG 43117</strain>
    </source>
</reference>
<evidence type="ECO:0000313" key="6">
    <source>
        <dbReference type="EMBL" id="MFC5507630.1"/>
    </source>
</evidence>
<dbReference type="Gene3D" id="3.30.160.390">
    <property type="entry name" value="Integrase, DNA-binding domain"/>
    <property type="match status" value="1"/>
</dbReference>
<dbReference type="Pfam" id="PF22022">
    <property type="entry name" value="Phage_int_M"/>
    <property type="match status" value="1"/>
</dbReference>
<dbReference type="Proteomes" id="UP001596060">
    <property type="component" value="Unassembled WGS sequence"/>
</dbReference>
<dbReference type="InterPro" id="IPR002104">
    <property type="entry name" value="Integrase_catalytic"/>
</dbReference>
<evidence type="ECO:0000313" key="7">
    <source>
        <dbReference type="Proteomes" id="UP001596060"/>
    </source>
</evidence>
<keyword evidence="3" id="KW-0238">DNA-binding</keyword>
<keyword evidence="2" id="KW-0229">DNA integration</keyword>
<dbReference type="RefSeq" id="WP_377817540.1">
    <property type="nucleotide sequence ID" value="NZ_JBHSLU010000068.1"/>
</dbReference>
<dbReference type="Pfam" id="PF00589">
    <property type="entry name" value="Phage_integrase"/>
    <property type="match status" value="1"/>
</dbReference>
<protein>
    <submittedName>
        <fullName evidence="6">Tyrosine-type recombinase/integrase</fullName>
    </submittedName>
</protein>
<evidence type="ECO:0000256" key="1">
    <source>
        <dbReference type="ARBA" id="ARBA00008857"/>
    </source>
</evidence>
<dbReference type="InterPro" id="IPR013762">
    <property type="entry name" value="Integrase-like_cat_sf"/>
</dbReference>
<dbReference type="PANTHER" id="PTHR30629">
    <property type="entry name" value="PROPHAGE INTEGRASE"/>
    <property type="match status" value="1"/>
</dbReference>
<dbReference type="InterPro" id="IPR053876">
    <property type="entry name" value="Phage_int_M"/>
</dbReference>
<dbReference type="Gene3D" id="1.10.150.130">
    <property type="match status" value="1"/>
</dbReference>
<evidence type="ECO:0000259" key="5">
    <source>
        <dbReference type="PROSITE" id="PS51898"/>
    </source>
</evidence>
<dbReference type="PROSITE" id="PS51898">
    <property type="entry name" value="TYR_RECOMBINASE"/>
    <property type="match status" value="1"/>
</dbReference>
<dbReference type="InterPro" id="IPR011010">
    <property type="entry name" value="DNA_brk_join_enz"/>
</dbReference>
<dbReference type="CDD" id="cd00801">
    <property type="entry name" value="INT_P4_C"/>
    <property type="match status" value="1"/>
</dbReference>
<comment type="similarity">
    <text evidence="1">Belongs to the 'phage' integrase family.</text>
</comment>
<keyword evidence="7" id="KW-1185">Reference proteome</keyword>
<dbReference type="PANTHER" id="PTHR30629:SF2">
    <property type="entry name" value="PROPHAGE INTEGRASE INTS-RELATED"/>
    <property type="match status" value="1"/>
</dbReference>
<gene>
    <name evidence="6" type="ORF">ACFPN9_20515</name>
</gene>
<dbReference type="SUPFAM" id="SSF56349">
    <property type="entry name" value="DNA breaking-rejoining enzymes"/>
    <property type="match status" value="1"/>
</dbReference>
<evidence type="ECO:0000256" key="4">
    <source>
        <dbReference type="ARBA" id="ARBA00023172"/>
    </source>
</evidence>
<accession>A0ABW0P5B1</accession>